<protein>
    <submittedName>
        <fullName evidence="2">Uncharacterized protein</fullName>
    </submittedName>
</protein>
<dbReference type="EMBL" id="JAGYWB010000007">
    <property type="protein sequence ID" value="KAI0516572.1"/>
    <property type="molecule type" value="Genomic_DNA"/>
</dbReference>
<feature type="chain" id="PRO_5035890232" evidence="1">
    <location>
        <begin position="19"/>
        <end position="58"/>
    </location>
</feature>
<evidence type="ECO:0000313" key="2">
    <source>
        <dbReference type="EMBL" id="KAI0516572.1"/>
    </source>
</evidence>
<keyword evidence="3" id="KW-1185">Reference proteome</keyword>
<reference evidence="2" key="1">
    <citation type="journal article" date="2022" name="Front. Genet.">
        <title>Chromosome-Scale Assembly of the Dendrobium nobile Genome Provides Insights Into the Molecular Mechanism of the Biosynthesis of the Medicinal Active Ingredient of Dendrobium.</title>
        <authorList>
            <person name="Xu Q."/>
            <person name="Niu S.-C."/>
            <person name="Li K.-L."/>
            <person name="Zheng P.-J."/>
            <person name="Zhang X.-J."/>
            <person name="Jia Y."/>
            <person name="Liu Y."/>
            <person name="Niu Y.-X."/>
            <person name="Yu L.-H."/>
            <person name="Chen D.-F."/>
            <person name="Zhang G.-Q."/>
        </authorList>
    </citation>
    <scope>NUCLEOTIDE SEQUENCE</scope>
    <source>
        <tissue evidence="2">Leaf</tissue>
    </source>
</reference>
<comment type="caution">
    <text evidence="2">The sequence shown here is derived from an EMBL/GenBank/DDBJ whole genome shotgun (WGS) entry which is preliminary data.</text>
</comment>
<dbReference type="SMR" id="A0A8T3BRU0"/>
<accession>A0A8T3BRU0</accession>
<name>A0A8T3BRU0_DENNO</name>
<dbReference type="AlphaFoldDB" id="A0A8T3BRU0"/>
<dbReference type="OrthoDB" id="1213853at2759"/>
<keyword evidence="1" id="KW-0732">Signal</keyword>
<evidence type="ECO:0000256" key="1">
    <source>
        <dbReference type="SAM" id="SignalP"/>
    </source>
</evidence>
<proteinExistence type="predicted"/>
<feature type="signal peptide" evidence="1">
    <location>
        <begin position="1"/>
        <end position="18"/>
    </location>
</feature>
<sequence>MVLFTFCTFIYKFVNILGEVITGSWDKTFEFWDPRGVNRPKYTLVGTYPQPERFVLFL</sequence>
<gene>
    <name evidence="2" type="ORF">KFK09_009249</name>
</gene>
<dbReference type="Proteomes" id="UP000829196">
    <property type="component" value="Unassembled WGS sequence"/>
</dbReference>
<evidence type="ECO:0000313" key="3">
    <source>
        <dbReference type="Proteomes" id="UP000829196"/>
    </source>
</evidence>
<organism evidence="2 3">
    <name type="scientific">Dendrobium nobile</name>
    <name type="common">Orchid</name>
    <dbReference type="NCBI Taxonomy" id="94219"/>
    <lineage>
        <taxon>Eukaryota</taxon>
        <taxon>Viridiplantae</taxon>
        <taxon>Streptophyta</taxon>
        <taxon>Embryophyta</taxon>
        <taxon>Tracheophyta</taxon>
        <taxon>Spermatophyta</taxon>
        <taxon>Magnoliopsida</taxon>
        <taxon>Liliopsida</taxon>
        <taxon>Asparagales</taxon>
        <taxon>Orchidaceae</taxon>
        <taxon>Epidendroideae</taxon>
        <taxon>Malaxideae</taxon>
        <taxon>Dendrobiinae</taxon>
        <taxon>Dendrobium</taxon>
    </lineage>
</organism>